<dbReference type="InterPro" id="IPR009057">
    <property type="entry name" value="Homeodomain-like_sf"/>
</dbReference>
<keyword evidence="3" id="KW-0804">Transcription</keyword>
<dbReference type="GO" id="GO:0043565">
    <property type="term" value="F:sequence-specific DNA binding"/>
    <property type="evidence" value="ECO:0007669"/>
    <property type="project" value="InterPro"/>
</dbReference>
<dbReference type="Gene3D" id="1.10.10.60">
    <property type="entry name" value="Homeodomain-like"/>
    <property type="match status" value="2"/>
</dbReference>
<dbReference type="InterPro" id="IPR018060">
    <property type="entry name" value="HTH_AraC"/>
</dbReference>
<evidence type="ECO:0000313" key="6">
    <source>
        <dbReference type="Proteomes" id="UP000502415"/>
    </source>
</evidence>
<dbReference type="PRINTS" id="PR00032">
    <property type="entry name" value="HTHARAC"/>
</dbReference>
<dbReference type="SUPFAM" id="SSF46689">
    <property type="entry name" value="Homeodomain-like"/>
    <property type="match status" value="2"/>
</dbReference>
<proteinExistence type="predicted"/>
<dbReference type="Proteomes" id="UP000502415">
    <property type="component" value="Chromosome"/>
</dbReference>
<dbReference type="RefSeq" id="WP_170203109.1">
    <property type="nucleotide sequence ID" value="NZ_CP051685.1"/>
</dbReference>
<name>A0A7Z2VXW1_9BURK</name>
<organism evidence="5 6">
    <name type="scientific">Massilia forsythiae</name>
    <dbReference type="NCBI Taxonomy" id="2728020"/>
    <lineage>
        <taxon>Bacteria</taxon>
        <taxon>Pseudomonadati</taxon>
        <taxon>Pseudomonadota</taxon>
        <taxon>Betaproteobacteria</taxon>
        <taxon>Burkholderiales</taxon>
        <taxon>Oxalobacteraceae</taxon>
        <taxon>Telluria group</taxon>
        <taxon>Massilia</taxon>
    </lineage>
</organism>
<dbReference type="PROSITE" id="PS01124">
    <property type="entry name" value="HTH_ARAC_FAMILY_2"/>
    <property type="match status" value="1"/>
</dbReference>
<dbReference type="EMBL" id="CP051685">
    <property type="protein sequence ID" value="QJE01080.1"/>
    <property type="molecule type" value="Genomic_DNA"/>
</dbReference>
<dbReference type="PANTHER" id="PTHR43436:SF2">
    <property type="entry name" value="ARAC_XYLS FAMILY TRANSCRIPTIONAL REGULATOR"/>
    <property type="match status" value="1"/>
</dbReference>
<evidence type="ECO:0000313" key="5">
    <source>
        <dbReference type="EMBL" id="QJE01080.1"/>
    </source>
</evidence>
<evidence type="ECO:0000259" key="4">
    <source>
        <dbReference type="PROSITE" id="PS01124"/>
    </source>
</evidence>
<dbReference type="PROSITE" id="PS00041">
    <property type="entry name" value="HTH_ARAC_FAMILY_1"/>
    <property type="match status" value="1"/>
</dbReference>
<sequence length="303" mass="32315">MIDPLAEVVGLLQPGVRYTKIVGGAGRWGVRRAETGQPSYCVILDGACRLAVEGAPPLVLQAGDFVLVPATYDFAMSSMEQPGVEAFGMDPVMLGPGEFRLGAADGLPDVRYIIGHCVFGSPDAALLVSLLPRLVHVRDAPRLATLVQLVDDEARARRPAREVVMARLLEVLLIEALRSTAGTAASSGLVRGLADARLAGALRRLHEAPARAWTVAELAQEAALSRSAFFERFSLAVGMAPMQYLLTWRMALAKDLLRRGACGIAEVAERVGYSSASTFSVAFARHVGAPPARYTRRQEAPGA</sequence>
<dbReference type="PANTHER" id="PTHR43436">
    <property type="entry name" value="ARAC-FAMILY TRANSCRIPTIONAL REGULATOR"/>
    <property type="match status" value="1"/>
</dbReference>
<keyword evidence="6" id="KW-1185">Reference proteome</keyword>
<evidence type="ECO:0000256" key="1">
    <source>
        <dbReference type="ARBA" id="ARBA00023015"/>
    </source>
</evidence>
<gene>
    <name evidence="5" type="ORF">HH212_14430</name>
</gene>
<dbReference type="KEGG" id="mfy:HH212_14430"/>
<keyword evidence="2" id="KW-0238">DNA-binding</keyword>
<reference evidence="5 6" key="1">
    <citation type="submission" date="2020-04" db="EMBL/GenBank/DDBJ databases">
        <title>Genome sequencing of novel species.</title>
        <authorList>
            <person name="Heo J."/>
            <person name="Kim S.-J."/>
            <person name="Kim J.-S."/>
            <person name="Hong S.-B."/>
            <person name="Kwon S.-W."/>
        </authorList>
    </citation>
    <scope>NUCLEOTIDE SEQUENCE [LARGE SCALE GENOMIC DNA]</scope>
    <source>
        <strain evidence="5 6">GN2-R2</strain>
    </source>
</reference>
<dbReference type="Pfam" id="PF12833">
    <property type="entry name" value="HTH_18"/>
    <property type="match status" value="1"/>
</dbReference>
<dbReference type="GO" id="GO:0003700">
    <property type="term" value="F:DNA-binding transcription factor activity"/>
    <property type="evidence" value="ECO:0007669"/>
    <property type="project" value="InterPro"/>
</dbReference>
<protein>
    <submittedName>
        <fullName evidence="5">AraC family transcriptional regulator</fullName>
    </submittedName>
</protein>
<keyword evidence="1" id="KW-0805">Transcription regulation</keyword>
<dbReference type="InterPro" id="IPR020449">
    <property type="entry name" value="Tscrpt_reg_AraC-type_HTH"/>
</dbReference>
<dbReference type="InterPro" id="IPR032783">
    <property type="entry name" value="AraC_lig"/>
</dbReference>
<dbReference type="Pfam" id="PF12852">
    <property type="entry name" value="Cupin_6"/>
    <property type="match status" value="1"/>
</dbReference>
<feature type="domain" description="HTH araC/xylS-type" evidence="4">
    <location>
        <begin position="199"/>
        <end position="297"/>
    </location>
</feature>
<dbReference type="SMART" id="SM00342">
    <property type="entry name" value="HTH_ARAC"/>
    <property type="match status" value="1"/>
</dbReference>
<dbReference type="AlphaFoldDB" id="A0A7Z2VXW1"/>
<accession>A0A7Z2VXW1</accession>
<evidence type="ECO:0000256" key="3">
    <source>
        <dbReference type="ARBA" id="ARBA00023163"/>
    </source>
</evidence>
<dbReference type="InterPro" id="IPR018062">
    <property type="entry name" value="HTH_AraC-typ_CS"/>
</dbReference>
<evidence type="ECO:0000256" key="2">
    <source>
        <dbReference type="ARBA" id="ARBA00023125"/>
    </source>
</evidence>